<keyword evidence="3" id="KW-1185">Reference proteome</keyword>
<organism evidence="2 3">
    <name type="scientific">Chitinophaga qingshengii</name>
    <dbReference type="NCBI Taxonomy" id="1569794"/>
    <lineage>
        <taxon>Bacteria</taxon>
        <taxon>Pseudomonadati</taxon>
        <taxon>Bacteroidota</taxon>
        <taxon>Chitinophagia</taxon>
        <taxon>Chitinophagales</taxon>
        <taxon>Chitinophagaceae</taxon>
        <taxon>Chitinophaga</taxon>
    </lineage>
</organism>
<comment type="caution">
    <text evidence="2">The sequence shown here is derived from an EMBL/GenBank/DDBJ whole genome shotgun (WGS) entry which is preliminary data.</text>
</comment>
<feature type="compositionally biased region" description="Low complexity" evidence="1">
    <location>
        <begin position="16"/>
        <end position="27"/>
    </location>
</feature>
<dbReference type="RefSeq" id="WP_188088059.1">
    <property type="nucleotide sequence ID" value="NZ_JACVFC010000001.1"/>
</dbReference>
<feature type="region of interest" description="Disordered" evidence="1">
    <location>
        <begin position="1"/>
        <end position="84"/>
    </location>
</feature>
<dbReference type="Proteomes" id="UP000659124">
    <property type="component" value="Unassembled WGS sequence"/>
</dbReference>
<feature type="compositionally biased region" description="Basic and acidic residues" evidence="1">
    <location>
        <begin position="65"/>
        <end position="84"/>
    </location>
</feature>
<evidence type="ECO:0000313" key="2">
    <source>
        <dbReference type="EMBL" id="MBC9931022.1"/>
    </source>
</evidence>
<evidence type="ECO:0000313" key="3">
    <source>
        <dbReference type="Proteomes" id="UP000659124"/>
    </source>
</evidence>
<gene>
    <name evidence="2" type="ORF">ICL07_11585</name>
</gene>
<evidence type="ECO:0000256" key="1">
    <source>
        <dbReference type="SAM" id="MobiDB-lite"/>
    </source>
</evidence>
<name>A0ABR7TKK4_9BACT</name>
<sequence>MTEVVRQQEAAEKAAKLAGLDSTGHPGDTTHHDTIPHPGDTTRPHWPPVDSPRIPGDSPKIPTDSPRHPIDTPWHPHPDSTRRR</sequence>
<proteinExistence type="predicted"/>
<feature type="compositionally biased region" description="Basic and acidic residues" evidence="1">
    <location>
        <begin position="28"/>
        <end position="43"/>
    </location>
</feature>
<accession>A0ABR7TKK4</accession>
<dbReference type="EMBL" id="JACVFC010000001">
    <property type="protein sequence ID" value="MBC9931022.1"/>
    <property type="molecule type" value="Genomic_DNA"/>
</dbReference>
<protein>
    <submittedName>
        <fullName evidence="2">Uncharacterized protein</fullName>
    </submittedName>
</protein>
<reference evidence="2 3" key="1">
    <citation type="submission" date="2020-09" db="EMBL/GenBank/DDBJ databases">
        <title>Genome sequences of type strains of Chitinophaga qingshengii and Chitinophaga varians.</title>
        <authorList>
            <person name="Kittiwongwattana C."/>
        </authorList>
    </citation>
    <scope>NUCLEOTIDE SEQUENCE [LARGE SCALE GENOMIC DNA]</scope>
    <source>
        <strain evidence="2 3">JCM 30026</strain>
    </source>
</reference>